<organism evidence="3 4">
    <name type="scientific">Streptomyces yangpuensis</name>
    <dbReference type="NCBI Taxonomy" id="1648182"/>
    <lineage>
        <taxon>Bacteria</taxon>
        <taxon>Bacillati</taxon>
        <taxon>Actinomycetota</taxon>
        <taxon>Actinomycetes</taxon>
        <taxon>Kitasatosporales</taxon>
        <taxon>Streptomycetaceae</taxon>
        <taxon>Streptomyces</taxon>
    </lineage>
</organism>
<feature type="region of interest" description="Disordered" evidence="1">
    <location>
        <begin position="51"/>
        <end position="77"/>
    </location>
</feature>
<evidence type="ECO:0000313" key="3">
    <source>
        <dbReference type="EMBL" id="UUY50948.1"/>
    </source>
</evidence>
<dbReference type="EMBL" id="CP102514">
    <property type="protein sequence ID" value="UUY50948.1"/>
    <property type="molecule type" value="Genomic_DNA"/>
</dbReference>
<dbReference type="GeneID" id="95577600"/>
<evidence type="ECO:0000313" key="4">
    <source>
        <dbReference type="Proteomes" id="UP001057738"/>
    </source>
</evidence>
<keyword evidence="4" id="KW-1185">Reference proteome</keyword>
<reference evidence="3" key="1">
    <citation type="submission" date="2022-08" db="EMBL/GenBank/DDBJ databases">
        <authorList>
            <person name="Tian L."/>
        </authorList>
    </citation>
    <scope>NUCLEOTIDE SEQUENCE</scope>
    <source>
        <strain evidence="3">CM253</strain>
    </source>
</reference>
<name>A0ABY5Q519_9ACTN</name>
<keyword evidence="2" id="KW-1133">Transmembrane helix</keyword>
<proteinExistence type="predicted"/>
<protein>
    <recommendedName>
        <fullName evidence="5">Lipoprotein</fullName>
    </recommendedName>
</protein>
<sequence length="142" mass="14832">MSFHPCAVPRRTGVSVRPLRALFALLVLSAFTAALVGCLAHEARPHSRPVLAQSAPAHHHEPAAHGSPGVPHPDDPCVLHLAPRGAQEAAAPRPAGSPVLLVAFLALLVAVSCGRVGRHASARPGTAAAGRRTRTRICCWRI</sequence>
<keyword evidence="2" id="KW-0472">Membrane</keyword>
<feature type="transmembrane region" description="Helical" evidence="2">
    <location>
        <begin position="95"/>
        <end position="114"/>
    </location>
</feature>
<dbReference type="Proteomes" id="UP001057738">
    <property type="component" value="Chromosome"/>
</dbReference>
<keyword evidence="2" id="KW-0812">Transmembrane</keyword>
<evidence type="ECO:0000256" key="1">
    <source>
        <dbReference type="SAM" id="MobiDB-lite"/>
    </source>
</evidence>
<evidence type="ECO:0000256" key="2">
    <source>
        <dbReference type="SAM" id="Phobius"/>
    </source>
</evidence>
<gene>
    <name evidence="3" type="ORF">NRK68_29185</name>
</gene>
<accession>A0ABY5Q519</accession>
<evidence type="ECO:0008006" key="5">
    <source>
        <dbReference type="Google" id="ProtNLM"/>
    </source>
</evidence>
<dbReference type="RefSeq" id="WP_183064006.1">
    <property type="nucleotide sequence ID" value="NZ_CP102514.1"/>
</dbReference>